<dbReference type="AlphaFoldDB" id="A0A926NRS5"/>
<evidence type="ECO:0000313" key="3">
    <source>
        <dbReference type="Proteomes" id="UP000619078"/>
    </source>
</evidence>
<dbReference type="InterPro" id="IPR011250">
    <property type="entry name" value="OMP/PagP_B-barrel"/>
</dbReference>
<sequence length="167" mass="17714">MKKLIFIIFTIATFAAHAQTDPTKTLSLGFDVGAPSQSIYSIGVGGSAKLEIPIVTPVVLSITAGYNSFSYKSSLTGSNTSQPAAGFIPIKAGGKFYFGPGIYLEAEAGSAIETNYAKDKLFAYALGPGFIFATGKHTGIDLSINYENWGGGRLRQTAIRVAYRLGW</sequence>
<gene>
    <name evidence="2" type="ORF">IDJ76_17200</name>
</gene>
<dbReference type="Proteomes" id="UP000619078">
    <property type="component" value="Unassembled WGS sequence"/>
</dbReference>
<keyword evidence="1" id="KW-0732">Signal</keyword>
<evidence type="ECO:0000256" key="1">
    <source>
        <dbReference type="SAM" id="SignalP"/>
    </source>
</evidence>
<comment type="caution">
    <text evidence="2">The sequence shown here is derived from an EMBL/GenBank/DDBJ whole genome shotgun (WGS) entry which is preliminary data.</text>
</comment>
<keyword evidence="3" id="KW-1185">Reference proteome</keyword>
<dbReference type="EMBL" id="JACWMX010000008">
    <property type="protein sequence ID" value="MBD1394846.1"/>
    <property type="molecule type" value="Genomic_DNA"/>
</dbReference>
<feature type="signal peptide" evidence="1">
    <location>
        <begin position="1"/>
        <end position="18"/>
    </location>
</feature>
<accession>A0A926NRS5</accession>
<evidence type="ECO:0000313" key="2">
    <source>
        <dbReference type="EMBL" id="MBD1394846.1"/>
    </source>
</evidence>
<dbReference type="SUPFAM" id="SSF56925">
    <property type="entry name" value="OMPA-like"/>
    <property type="match status" value="1"/>
</dbReference>
<dbReference type="RefSeq" id="WP_191164889.1">
    <property type="nucleotide sequence ID" value="NZ_JACWMX010000008.1"/>
</dbReference>
<evidence type="ECO:0008006" key="4">
    <source>
        <dbReference type="Google" id="ProtNLM"/>
    </source>
</evidence>
<protein>
    <recommendedName>
        <fullName evidence="4">Outer membrane protein beta-barrel domain-containing protein</fullName>
    </recommendedName>
</protein>
<reference evidence="2" key="1">
    <citation type="submission" date="2020-09" db="EMBL/GenBank/DDBJ databases">
        <title>Novel species of Mucilaginibacter isolated from a glacier on the Tibetan Plateau.</title>
        <authorList>
            <person name="Liu Q."/>
            <person name="Xin Y.-H."/>
        </authorList>
    </citation>
    <scope>NUCLEOTIDE SEQUENCE</scope>
    <source>
        <strain evidence="2">ZB1P21</strain>
    </source>
</reference>
<feature type="chain" id="PRO_5037508071" description="Outer membrane protein beta-barrel domain-containing protein" evidence="1">
    <location>
        <begin position="19"/>
        <end position="167"/>
    </location>
</feature>
<organism evidence="2 3">
    <name type="scientific">Mucilaginibacter glaciei</name>
    <dbReference type="NCBI Taxonomy" id="2772109"/>
    <lineage>
        <taxon>Bacteria</taxon>
        <taxon>Pseudomonadati</taxon>
        <taxon>Bacteroidota</taxon>
        <taxon>Sphingobacteriia</taxon>
        <taxon>Sphingobacteriales</taxon>
        <taxon>Sphingobacteriaceae</taxon>
        <taxon>Mucilaginibacter</taxon>
    </lineage>
</organism>
<proteinExistence type="predicted"/>
<name>A0A926NRS5_9SPHI</name>